<organism evidence="1 2">
    <name type="scientific">Sphingomonas agrestis</name>
    <dbReference type="NCBI Taxonomy" id="3080540"/>
    <lineage>
        <taxon>Bacteria</taxon>
        <taxon>Pseudomonadati</taxon>
        <taxon>Pseudomonadota</taxon>
        <taxon>Alphaproteobacteria</taxon>
        <taxon>Sphingomonadales</taxon>
        <taxon>Sphingomonadaceae</taxon>
        <taxon>Sphingomonas</taxon>
    </lineage>
</organism>
<accession>A0ABU3Y4X5</accession>
<protein>
    <submittedName>
        <fullName evidence="1">Uncharacterized protein</fullName>
    </submittedName>
</protein>
<evidence type="ECO:0000313" key="2">
    <source>
        <dbReference type="Proteomes" id="UP001273531"/>
    </source>
</evidence>
<evidence type="ECO:0000313" key="1">
    <source>
        <dbReference type="EMBL" id="MDV3456454.1"/>
    </source>
</evidence>
<reference evidence="1 2" key="1">
    <citation type="submission" date="2023-10" db="EMBL/GenBank/DDBJ databases">
        <title>Sphingomonas sp. HF-S4 16S ribosomal RNA gene Genome sequencing and assembly.</title>
        <authorList>
            <person name="Lee H."/>
        </authorList>
    </citation>
    <scope>NUCLEOTIDE SEQUENCE [LARGE SCALE GENOMIC DNA]</scope>
    <source>
        <strain evidence="1 2">HF-S4</strain>
    </source>
</reference>
<gene>
    <name evidence="1" type="ORF">RZN05_05620</name>
</gene>
<dbReference type="Proteomes" id="UP001273531">
    <property type="component" value="Unassembled WGS sequence"/>
</dbReference>
<dbReference type="RefSeq" id="WP_317225637.1">
    <property type="nucleotide sequence ID" value="NZ_JAWJEJ010000001.1"/>
</dbReference>
<dbReference type="EMBL" id="JAWJEJ010000001">
    <property type="protein sequence ID" value="MDV3456454.1"/>
    <property type="molecule type" value="Genomic_DNA"/>
</dbReference>
<proteinExistence type="predicted"/>
<name>A0ABU3Y4X5_9SPHN</name>
<keyword evidence="2" id="KW-1185">Reference proteome</keyword>
<sequence>MSEKIAPQGPESEPGVATAEQGLVLLDGPDGVAISMTPEAAEGTGRSLIAAAAEAAVQRAEGAHSR</sequence>
<comment type="caution">
    <text evidence="1">The sequence shown here is derived from an EMBL/GenBank/DDBJ whole genome shotgun (WGS) entry which is preliminary data.</text>
</comment>